<comment type="caution">
    <text evidence="2">The sequence shown here is derived from an EMBL/GenBank/DDBJ whole genome shotgun (WGS) entry which is preliminary data.</text>
</comment>
<dbReference type="RefSeq" id="WP_212532935.1">
    <property type="nucleotide sequence ID" value="NZ_JAGSOG010000293.1"/>
</dbReference>
<evidence type="ECO:0000313" key="2">
    <source>
        <dbReference type="EMBL" id="MBR7838478.1"/>
    </source>
</evidence>
<keyword evidence="1" id="KW-0812">Transmembrane</keyword>
<accession>A0A941EWB1</accession>
<gene>
    <name evidence="2" type="ORF">KDL01_34750</name>
</gene>
<sequence>MNHRPQLAYALDLYGIALAADRQFEPAKAALAESLLVQCGFGADAARQEQTLGLLRSLEAEIAADAASYGDPDSRPSWWALAQIAGSAWIFTGMPVFVAGGAPTTSAARLVELISLAFLSLVYLVIATAFSRRLSVAAACYVGLLNVPNMIALARSG</sequence>
<feature type="transmembrane region" description="Helical" evidence="1">
    <location>
        <begin position="78"/>
        <end position="98"/>
    </location>
</feature>
<feature type="transmembrane region" description="Helical" evidence="1">
    <location>
        <begin position="110"/>
        <end position="130"/>
    </location>
</feature>
<keyword evidence="3" id="KW-1185">Reference proteome</keyword>
<reference evidence="2" key="1">
    <citation type="submission" date="2021-04" db="EMBL/GenBank/DDBJ databases">
        <title>Genome based classification of Actinospica acidithermotolerans sp. nov., an actinobacterium isolated from an Indonesian hot spring.</title>
        <authorList>
            <person name="Kusuma A.B."/>
            <person name="Putra K.E."/>
            <person name="Nafisah S."/>
            <person name="Loh J."/>
            <person name="Nouioui I."/>
            <person name="Goodfellow M."/>
        </authorList>
    </citation>
    <scope>NUCLEOTIDE SEQUENCE</scope>
    <source>
        <strain evidence="2">CSCA 57</strain>
    </source>
</reference>
<proteinExistence type="predicted"/>
<feature type="transmembrane region" description="Helical" evidence="1">
    <location>
        <begin position="136"/>
        <end position="154"/>
    </location>
</feature>
<dbReference type="Proteomes" id="UP000675781">
    <property type="component" value="Unassembled WGS sequence"/>
</dbReference>
<dbReference type="AlphaFoldDB" id="A0A941EWB1"/>
<name>A0A941EWB1_9ACTN</name>
<organism evidence="2 3">
    <name type="scientific">Actinospica durhamensis</name>
    <dbReference type="NCBI Taxonomy" id="1508375"/>
    <lineage>
        <taxon>Bacteria</taxon>
        <taxon>Bacillati</taxon>
        <taxon>Actinomycetota</taxon>
        <taxon>Actinomycetes</taxon>
        <taxon>Catenulisporales</taxon>
        <taxon>Actinospicaceae</taxon>
        <taxon>Actinospica</taxon>
    </lineage>
</organism>
<evidence type="ECO:0000256" key="1">
    <source>
        <dbReference type="SAM" id="Phobius"/>
    </source>
</evidence>
<keyword evidence="1" id="KW-0472">Membrane</keyword>
<evidence type="ECO:0000313" key="3">
    <source>
        <dbReference type="Proteomes" id="UP000675781"/>
    </source>
</evidence>
<protein>
    <submittedName>
        <fullName evidence="2">Uncharacterized protein</fullName>
    </submittedName>
</protein>
<dbReference type="EMBL" id="JAGSOG010000293">
    <property type="protein sequence ID" value="MBR7838478.1"/>
    <property type="molecule type" value="Genomic_DNA"/>
</dbReference>
<keyword evidence="1" id="KW-1133">Transmembrane helix</keyword>